<dbReference type="Proteomes" id="UP000466514">
    <property type="component" value="Chromosome"/>
</dbReference>
<proteinExistence type="predicted"/>
<organism evidence="1 2">
    <name type="scientific">Mycolicibacterium psychrotolerans</name>
    <dbReference type="NCBI Taxonomy" id="216929"/>
    <lineage>
        <taxon>Bacteria</taxon>
        <taxon>Bacillati</taxon>
        <taxon>Actinomycetota</taxon>
        <taxon>Actinomycetes</taxon>
        <taxon>Mycobacteriales</taxon>
        <taxon>Mycobacteriaceae</taxon>
        <taxon>Mycolicibacterium</taxon>
    </lineage>
</organism>
<sequence length="63" mass="6291">MPAATSSTVCDHDTGLIVPTGDRIGSDAPSDAEPRQAGALAGLDVRGDQTRGGFTVPVVRAVG</sequence>
<evidence type="ECO:0000313" key="2">
    <source>
        <dbReference type="Proteomes" id="UP000466514"/>
    </source>
</evidence>
<dbReference type="EMBL" id="AP022574">
    <property type="protein sequence ID" value="BBX71163.1"/>
    <property type="molecule type" value="Genomic_DNA"/>
</dbReference>
<dbReference type="KEGG" id="mpsc:MPSYJ_46240"/>
<name>A0A7I7MI10_9MYCO</name>
<dbReference type="AlphaFoldDB" id="A0A7I7MI10"/>
<keyword evidence="2" id="KW-1185">Reference proteome</keyword>
<accession>A0A7I7MI10</accession>
<evidence type="ECO:0000313" key="1">
    <source>
        <dbReference type="EMBL" id="BBX71163.1"/>
    </source>
</evidence>
<reference evidence="1 2" key="1">
    <citation type="journal article" date="2019" name="Emerg. Microbes Infect.">
        <title>Comprehensive subspecies identification of 175 nontuberculous mycobacteria species based on 7547 genomic profiles.</title>
        <authorList>
            <person name="Matsumoto Y."/>
            <person name="Kinjo T."/>
            <person name="Motooka D."/>
            <person name="Nabeya D."/>
            <person name="Jung N."/>
            <person name="Uechi K."/>
            <person name="Horii T."/>
            <person name="Iida T."/>
            <person name="Fujita J."/>
            <person name="Nakamura S."/>
        </authorList>
    </citation>
    <scope>NUCLEOTIDE SEQUENCE [LARGE SCALE GENOMIC DNA]</scope>
    <source>
        <strain evidence="1 2">JCM 13323</strain>
    </source>
</reference>
<protein>
    <submittedName>
        <fullName evidence="1">Uncharacterized protein</fullName>
    </submittedName>
</protein>
<gene>
    <name evidence="1" type="ORF">MPSYJ_46240</name>
</gene>